<feature type="region of interest" description="Disordered" evidence="1">
    <location>
        <begin position="187"/>
        <end position="207"/>
    </location>
</feature>
<dbReference type="Proteomes" id="UP000452321">
    <property type="component" value="Unassembled WGS sequence"/>
</dbReference>
<dbReference type="AlphaFoldDB" id="A0A6B1IZM4"/>
<dbReference type="RefSeq" id="WP_159359046.1">
    <property type="nucleotide sequence ID" value="NZ_WMFC01000022.1"/>
</dbReference>
<feature type="region of interest" description="Disordered" evidence="1">
    <location>
        <begin position="1"/>
        <end position="22"/>
    </location>
</feature>
<feature type="compositionally biased region" description="Basic and acidic residues" evidence="1">
    <location>
        <begin position="1"/>
        <end position="13"/>
    </location>
</feature>
<evidence type="ECO:0000313" key="2">
    <source>
        <dbReference type="EMBL" id="MYL68825.1"/>
    </source>
</evidence>
<dbReference type="InterPro" id="IPR009482">
    <property type="entry name" value="DUF1102"/>
</dbReference>
<dbReference type="PROSITE" id="PS51318">
    <property type="entry name" value="TAT"/>
    <property type="match status" value="1"/>
</dbReference>
<dbReference type="EMBL" id="WMFC01000022">
    <property type="protein sequence ID" value="MYL68825.1"/>
    <property type="molecule type" value="Genomic_DNA"/>
</dbReference>
<sequence length="207" mass="21180">MKEVKRPARDGPRKLGRGHTTMERRKFVVGLGALASGSAAAVGTGAFTSVTANRSVDVEVAGDANAYLSLQQISGSPNSQQYVTNSSGEIGFDFSDSNGDINGNGNGFNPDAVTEVDRLLRVANQGTQDVDVSVDLSSLSTGSADVSIFADGNSSNSEYTGSGTDISNTSVTLAPGDSMVLNLEVDTNGQDPVSTSGTITFNADASS</sequence>
<name>A0A6B1IZM4_9EURY</name>
<comment type="caution">
    <text evidence="2">The sequence shown here is derived from an EMBL/GenBank/DDBJ whole genome shotgun (WGS) entry which is preliminary data.</text>
</comment>
<evidence type="ECO:0000256" key="1">
    <source>
        <dbReference type="SAM" id="MobiDB-lite"/>
    </source>
</evidence>
<reference evidence="2 3" key="1">
    <citation type="submission" date="2019-11" db="EMBL/GenBank/DDBJ databases">
        <title>Genome sequences of 17 halophilic strains isolated from different environments.</title>
        <authorList>
            <person name="Furrow R.E."/>
        </authorList>
    </citation>
    <scope>NUCLEOTIDE SEQUENCE [LARGE SCALE GENOMIC DNA]</scope>
    <source>
        <strain evidence="2 3">22502_06_Cabo</strain>
    </source>
</reference>
<dbReference type="InterPro" id="IPR006311">
    <property type="entry name" value="TAT_signal"/>
</dbReference>
<proteinExistence type="predicted"/>
<organism evidence="2 3">
    <name type="scientific">Halorubrum distributum</name>
    <dbReference type="NCBI Taxonomy" id="29283"/>
    <lineage>
        <taxon>Archaea</taxon>
        <taxon>Methanobacteriati</taxon>
        <taxon>Methanobacteriota</taxon>
        <taxon>Stenosarchaea group</taxon>
        <taxon>Halobacteria</taxon>
        <taxon>Halobacteriales</taxon>
        <taxon>Haloferacaceae</taxon>
        <taxon>Halorubrum</taxon>
        <taxon>Halorubrum distributum group</taxon>
    </lineage>
</organism>
<evidence type="ECO:0000313" key="3">
    <source>
        <dbReference type="Proteomes" id="UP000452321"/>
    </source>
</evidence>
<dbReference type="Pfam" id="PF06510">
    <property type="entry name" value="DUF1102"/>
    <property type="match status" value="1"/>
</dbReference>
<accession>A0A6B1IZM4</accession>
<gene>
    <name evidence="2" type="ORF">GLW30_13930</name>
</gene>
<protein>
    <submittedName>
        <fullName evidence="2">DUF1102 domain-containing protein</fullName>
    </submittedName>
</protein>